<proteinExistence type="predicted"/>
<dbReference type="InParanoid" id="A0A420XL81"/>
<gene>
    <name evidence="3" type="ORF">CLV35_3362</name>
</gene>
<feature type="domain" description="VOC" evidence="2">
    <location>
        <begin position="2"/>
        <end position="122"/>
    </location>
</feature>
<keyword evidence="1" id="KW-0479">Metal-binding</keyword>
<dbReference type="AlphaFoldDB" id="A0A420XL81"/>
<dbReference type="Pfam" id="PF00903">
    <property type="entry name" value="Glyoxalase"/>
    <property type="match status" value="1"/>
</dbReference>
<dbReference type="InterPro" id="IPR051785">
    <property type="entry name" value="MMCE/EMCE_epimerase"/>
</dbReference>
<evidence type="ECO:0000313" key="3">
    <source>
        <dbReference type="EMBL" id="RKS69188.1"/>
    </source>
</evidence>
<dbReference type="InterPro" id="IPR029068">
    <property type="entry name" value="Glyas_Bleomycin-R_OHBP_Dase"/>
</dbReference>
<dbReference type="InterPro" id="IPR037523">
    <property type="entry name" value="VOC_core"/>
</dbReference>
<dbReference type="PANTHER" id="PTHR43048:SF3">
    <property type="entry name" value="METHYLMALONYL-COA EPIMERASE, MITOCHONDRIAL"/>
    <property type="match status" value="1"/>
</dbReference>
<dbReference type="Gene3D" id="3.10.180.10">
    <property type="entry name" value="2,3-Dihydroxybiphenyl 1,2-Dioxygenase, domain 1"/>
    <property type="match status" value="2"/>
</dbReference>
<dbReference type="GO" id="GO:0046491">
    <property type="term" value="P:L-methylmalonyl-CoA metabolic process"/>
    <property type="evidence" value="ECO:0007669"/>
    <property type="project" value="TreeGrafter"/>
</dbReference>
<dbReference type="GO" id="GO:0046872">
    <property type="term" value="F:metal ion binding"/>
    <property type="evidence" value="ECO:0007669"/>
    <property type="project" value="UniProtKB-KW"/>
</dbReference>
<protein>
    <submittedName>
        <fullName evidence="3">Catechol 2,3-dioxygenase-like lactoylglutathione lyase family enzyme</fullName>
    </submittedName>
</protein>
<dbReference type="GO" id="GO:0016829">
    <property type="term" value="F:lyase activity"/>
    <property type="evidence" value="ECO:0007669"/>
    <property type="project" value="UniProtKB-KW"/>
</dbReference>
<evidence type="ECO:0000313" key="4">
    <source>
        <dbReference type="Proteomes" id="UP000281955"/>
    </source>
</evidence>
<dbReference type="SUPFAM" id="SSF54593">
    <property type="entry name" value="Glyoxalase/Bleomycin resistance protein/Dihydroxybiphenyl dioxygenase"/>
    <property type="match status" value="2"/>
</dbReference>
<accession>A0A420XL81</accession>
<dbReference type="OrthoDB" id="9798430at2"/>
<organism evidence="3 4">
    <name type="scientific">Motilibacter peucedani</name>
    <dbReference type="NCBI Taxonomy" id="598650"/>
    <lineage>
        <taxon>Bacteria</taxon>
        <taxon>Bacillati</taxon>
        <taxon>Actinomycetota</taxon>
        <taxon>Actinomycetes</taxon>
        <taxon>Motilibacterales</taxon>
        <taxon>Motilibacteraceae</taxon>
        <taxon>Motilibacter</taxon>
    </lineage>
</organism>
<keyword evidence="4" id="KW-1185">Reference proteome</keyword>
<dbReference type="InterPro" id="IPR004360">
    <property type="entry name" value="Glyas_Fos-R_dOase_dom"/>
</dbReference>
<dbReference type="PROSITE" id="PS51819">
    <property type="entry name" value="VOC"/>
    <property type="match status" value="1"/>
</dbReference>
<evidence type="ECO:0000256" key="1">
    <source>
        <dbReference type="ARBA" id="ARBA00022723"/>
    </source>
</evidence>
<keyword evidence="3" id="KW-0560">Oxidoreductase</keyword>
<keyword evidence="3" id="KW-0223">Dioxygenase</keyword>
<dbReference type="EMBL" id="RBWV01000015">
    <property type="protein sequence ID" value="RKS69188.1"/>
    <property type="molecule type" value="Genomic_DNA"/>
</dbReference>
<dbReference type="RefSeq" id="WP_121194635.1">
    <property type="nucleotide sequence ID" value="NZ_RBWV01000015.1"/>
</dbReference>
<dbReference type="CDD" id="cd06587">
    <property type="entry name" value="VOC"/>
    <property type="match status" value="1"/>
</dbReference>
<reference evidence="3 4" key="1">
    <citation type="submission" date="2018-10" db="EMBL/GenBank/DDBJ databases">
        <title>Genomic Encyclopedia of Archaeal and Bacterial Type Strains, Phase II (KMG-II): from individual species to whole genera.</title>
        <authorList>
            <person name="Goeker M."/>
        </authorList>
    </citation>
    <scope>NUCLEOTIDE SEQUENCE [LARGE SCALE GENOMIC DNA]</scope>
    <source>
        <strain evidence="3 4">RP-AC37</strain>
    </source>
</reference>
<keyword evidence="3" id="KW-0456">Lyase</keyword>
<dbReference type="GO" id="GO:0051213">
    <property type="term" value="F:dioxygenase activity"/>
    <property type="evidence" value="ECO:0007669"/>
    <property type="project" value="UniProtKB-KW"/>
</dbReference>
<dbReference type="GO" id="GO:0004493">
    <property type="term" value="F:methylmalonyl-CoA epimerase activity"/>
    <property type="evidence" value="ECO:0007669"/>
    <property type="project" value="TreeGrafter"/>
</dbReference>
<dbReference type="PANTHER" id="PTHR43048">
    <property type="entry name" value="METHYLMALONYL-COA EPIMERASE"/>
    <property type="match status" value="1"/>
</dbReference>
<dbReference type="Proteomes" id="UP000281955">
    <property type="component" value="Unassembled WGS sequence"/>
</dbReference>
<sequence>MPITSVLLNVDDVARSVDFYTRHLRAQVVGEATDERAVLDLVTGTLELVRLGGDRSSSTWVPDDLQRGFRHVGFKVDSVDTYVSELKASEVEFHLEPIEATGDVRITFFYDPDGTLLELVERDLHYTEVLDQRLVEQERALGVPSRPRFDHVAVTVEELDATQERYAPLGFSLMGTIAQPHDPRGFDIAYLRSQDTVLEVFTYGVEKTQRAPQLDAPGFVAAVVTGVAEDADAFSVVGERAGHRVLVDADGFPTAV</sequence>
<comment type="caution">
    <text evidence="3">The sequence shown here is derived from an EMBL/GenBank/DDBJ whole genome shotgun (WGS) entry which is preliminary data.</text>
</comment>
<evidence type="ECO:0000259" key="2">
    <source>
        <dbReference type="PROSITE" id="PS51819"/>
    </source>
</evidence>
<name>A0A420XL81_9ACTN</name>